<comment type="caution">
    <text evidence="2">The sequence shown here is derived from an EMBL/GenBank/DDBJ whole genome shotgun (WGS) entry which is preliminary data.</text>
</comment>
<dbReference type="SMART" id="SM00955">
    <property type="entry name" value="RNB"/>
    <property type="match status" value="1"/>
</dbReference>
<dbReference type="Pfam" id="PF00773">
    <property type="entry name" value="RNB"/>
    <property type="match status" value="1"/>
</dbReference>
<feature type="domain" description="RNB" evidence="1">
    <location>
        <begin position="290"/>
        <end position="574"/>
    </location>
</feature>
<dbReference type="EMBL" id="LKAQ01000001">
    <property type="protein sequence ID" value="OIQ52153.1"/>
    <property type="molecule type" value="Genomic_DNA"/>
</dbReference>
<reference evidence="2 3" key="1">
    <citation type="submission" date="2015-09" db="EMBL/GenBank/DDBJ databases">
        <title>Genome of Desulfovibrio dechloracetivorans BerOc1, a mercury methylating strain isolated from highly hydrocarbons and metals contaminated coastal sediments.</title>
        <authorList>
            <person name="Goni Urriza M."/>
            <person name="Gassie C."/>
            <person name="Bouchez O."/>
            <person name="Klopp C."/>
            <person name="Ranchou-Peyruse A."/>
            <person name="Remy G."/>
        </authorList>
    </citation>
    <scope>NUCLEOTIDE SEQUENCE [LARGE SCALE GENOMIC DNA]</scope>
    <source>
        <strain evidence="2 3">BerOc1</strain>
    </source>
</reference>
<name>A0A1J5NKH4_9BACT</name>
<evidence type="ECO:0000313" key="2">
    <source>
        <dbReference type="EMBL" id="OIQ52153.1"/>
    </source>
</evidence>
<proteinExistence type="predicted"/>
<accession>A0A1J5NKH4</accession>
<dbReference type="AlphaFoldDB" id="A0A1J5NKH4"/>
<keyword evidence="2" id="KW-0378">Hydrolase</keyword>
<keyword evidence="3" id="KW-1185">Reference proteome</keyword>
<dbReference type="InterPro" id="IPR001900">
    <property type="entry name" value="RNase_II/R"/>
</dbReference>
<dbReference type="Proteomes" id="UP000181901">
    <property type="component" value="Unassembled WGS sequence"/>
</dbReference>
<protein>
    <submittedName>
        <fullName evidence="2">Ribonuclease R</fullName>
        <ecNumber evidence="2">3.1.13.1</ecNumber>
    </submittedName>
</protein>
<dbReference type="GO" id="GO:0008859">
    <property type="term" value="F:exoribonuclease II activity"/>
    <property type="evidence" value="ECO:0007669"/>
    <property type="project" value="UniProtKB-EC"/>
</dbReference>
<sequence length="684" mass="76953">MAKTTPLGPLVRPGTVVEFMHGDQPQLAWVLEESSGKLRLLTINKREMKLPAARLLPWHGPVLSADASRQDIQNILNERQEARGEIQAGLNVMELWDLAQGELESAPLTWFADLLWEEWDEDRLAALGRAMLQAKTHFKFRPPVFEIWPAEKVEQKLRQQAEEKEREAITGAGQTLLKDLWAAHGQGRRPNLPDLDPELAKGLARILRGKVGENLDENDRKIWTAISKGLPDVPHLALLLAQTWGVLPMHHNYHLDEADYAWGDEWSQSFINEIEEIENRFFNQAETPEIEDLVSIDGSTTRDIDDAFRIEKRGAGYKLSIVLARPEAHWTFGSPLDRAVLHRATSLYLPEGTSHMMPERLGTGQYSLLQGEARPALVADFFLAADGALDKVEPRTAWVRVKANTTYEDADRAIRERTDESLMLAHDLATHLLERRLASGACVIRKPEPIVTLTGSGAQTSVDIELKTPSPRSELVISEFMILANSGLALWAKDNGVPLLHRTQDIALPPEAAGIFTEPAEILRSVKLLLPPTLETAPKRHAALGVAAYAPITSPLRRYTDFINMAQVSAFLASGEPRLDREELDQLITHLNMRIQSVSTVQRFRPRYWKLVYLAKRRREFQPAVLVDEAGPMATLAMPHLQVNVRAPRKMLGDKLYPGQRFQISFSRIDPLTNEIRLSEALEE</sequence>
<evidence type="ECO:0000313" key="3">
    <source>
        <dbReference type="Proteomes" id="UP000181901"/>
    </source>
</evidence>
<dbReference type="OrthoDB" id="5288992at2"/>
<dbReference type="GO" id="GO:0006402">
    <property type="term" value="P:mRNA catabolic process"/>
    <property type="evidence" value="ECO:0007669"/>
    <property type="project" value="TreeGrafter"/>
</dbReference>
<dbReference type="PANTHER" id="PTHR23355:SF42">
    <property type="entry name" value="RIBONUCLEASE II, CHLOROPLASTIC_MITOCHONDRIAL"/>
    <property type="match status" value="1"/>
</dbReference>
<dbReference type="EC" id="3.1.13.1" evidence="2"/>
<gene>
    <name evidence="2" type="primary">rnr_1</name>
    <name evidence="2" type="ORF">BerOc1_00626</name>
</gene>
<dbReference type="PANTHER" id="PTHR23355">
    <property type="entry name" value="RIBONUCLEASE"/>
    <property type="match status" value="1"/>
</dbReference>
<dbReference type="InterPro" id="IPR012340">
    <property type="entry name" value="NA-bd_OB-fold"/>
</dbReference>
<evidence type="ECO:0000259" key="1">
    <source>
        <dbReference type="SMART" id="SM00955"/>
    </source>
</evidence>
<dbReference type="InterPro" id="IPR050180">
    <property type="entry name" value="RNR_Ribonuclease"/>
</dbReference>
<dbReference type="GO" id="GO:0000932">
    <property type="term" value="C:P-body"/>
    <property type="evidence" value="ECO:0007669"/>
    <property type="project" value="TreeGrafter"/>
</dbReference>
<dbReference type="RefSeq" id="WP_071544244.1">
    <property type="nucleotide sequence ID" value="NZ_LKAQ01000001.1"/>
</dbReference>
<organism evidence="2 3">
    <name type="scientific">Pseudodesulfovibrio hydrargyri</name>
    <dbReference type="NCBI Taxonomy" id="2125990"/>
    <lineage>
        <taxon>Bacteria</taxon>
        <taxon>Pseudomonadati</taxon>
        <taxon>Thermodesulfobacteriota</taxon>
        <taxon>Desulfovibrionia</taxon>
        <taxon>Desulfovibrionales</taxon>
        <taxon>Desulfovibrionaceae</taxon>
    </lineage>
</organism>
<dbReference type="SUPFAM" id="SSF50249">
    <property type="entry name" value="Nucleic acid-binding proteins"/>
    <property type="match status" value="1"/>
</dbReference>
<dbReference type="GO" id="GO:0003723">
    <property type="term" value="F:RNA binding"/>
    <property type="evidence" value="ECO:0007669"/>
    <property type="project" value="InterPro"/>
</dbReference>